<dbReference type="Proteomes" id="UP000268313">
    <property type="component" value="Unassembled WGS sequence"/>
</dbReference>
<proteinExistence type="predicted"/>
<sequence length="77" mass="7485">MEVVGFENIGVTVGEGGASGTFSGLRFEVPGVLPPKLSVDALPQGDVPPAGRGGPAGACCGALTAPLLDGFTVLMTG</sequence>
<reference evidence="2" key="1">
    <citation type="submission" date="2018-09" db="EMBL/GenBank/DDBJ databases">
        <authorList>
            <person name="Livingstone P.G."/>
            <person name="Whitworth D.E."/>
        </authorList>
    </citation>
    <scope>NUCLEOTIDE SEQUENCE [LARGE SCALE GENOMIC DNA]</scope>
    <source>
        <strain evidence="2">CA043D</strain>
    </source>
</reference>
<gene>
    <name evidence="1" type="ORF">D7X32_20735</name>
</gene>
<dbReference type="AlphaFoldDB" id="A0A3A8JZV7"/>
<accession>A0A3A8JZV7</accession>
<comment type="caution">
    <text evidence="1">The sequence shown here is derived from an EMBL/GenBank/DDBJ whole genome shotgun (WGS) entry which is preliminary data.</text>
</comment>
<protein>
    <submittedName>
        <fullName evidence="1">Uncharacterized protein</fullName>
    </submittedName>
</protein>
<name>A0A3A8JZV7_9BACT</name>
<keyword evidence="2" id="KW-1185">Reference proteome</keyword>
<dbReference type="EMBL" id="RAWE01000074">
    <property type="protein sequence ID" value="RKH01300.1"/>
    <property type="molecule type" value="Genomic_DNA"/>
</dbReference>
<organism evidence="1 2">
    <name type="scientific">Corallococcus carmarthensis</name>
    <dbReference type="NCBI Taxonomy" id="2316728"/>
    <lineage>
        <taxon>Bacteria</taxon>
        <taxon>Pseudomonadati</taxon>
        <taxon>Myxococcota</taxon>
        <taxon>Myxococcia</taxon>
        <taxon>Myxococcales</taxon>
        <taxon>Cystobacterineae</taxon>
        <taxon>Myxococcaceae</taxon>
        <taxon>Corallococcus</taxon>
    </lineage>
</organism>
<evidence type="ECO:0000313" key="1">
    <source>
        <dbReference type="EMBL" id="RKH01300.1"/>
    </source>
</evidence>
<evidence type="ECO:0000313" key="2">
    <source>
        <dbReference type="Proteomes" id="UP000268313"/>
    </source>
</evidence>